<name>A0A6L8TBG6_9FIRM</name>
<dbReference type="Pfam" id="PF04754">
    <property type="entry name" value="Transposase_31"/>
    <property type="match status" value="1"/>
</dbReference>
<dbReference type="InterPro" id="IPR006842">
    <property type="entry name" value="Transposase_31"/>
</dbReference>
<feature type="domain" description="Transposase (putative) YhgA-like" evidence="1">
    <location>
        <begin position="68"/>
        <end position="223"/>
    </location>
</feature>
<dbReference type="Proteomes" id="UP000473323">
    <property type="component" value="Unassembled WGS sequence"/>
</dbReference>
<sequence>MGTKDTITKDYMADNCVFADVFNHMLYKGKNIIDPDTLHPLDTTALAVPYGSGTSEVPVQKFRDEFKSLNVMHDDSRIYLLLGIENQSETHYAMPVKNMVYDALEYAGKVENSARSHREAKQWPSTSGEYLTGFYKDDRLIPVITTVVYFGSDTWNAPRSLHEMLSVQDPEILSMIPDYRINLFSPAEIKDEELDKLQSNLKEVMLFIKYSKDKRKLQELTSQSLGFRSLELKAARVIDSITGINLRFTETEGSVNMCQAVQEMCDDARAEGRQEQAMLTAQRMLQDSRFSPEDISRFSGLSLENVLKLSKK</sequence>
<accession>A0A6L8TBG6</accession>
<evidence type="ECO:0000259" key="1">
    <source>
        <dbReference type="Pfam" id="PF04754"/>
    </source>
</evidence>
<evidence type="ECO:0000313" key="3">
    <source>
        <dbReference type="Proteomes" id="UP000473323"/>
    </source>
</evidence>
<evidence type="ECO:0000313" key="2">
    <source>
        <dbReference type="EMBL" id="MZL61459.1"/>
    </source>
</evidence>
<reference evidence="2 3" key="1">
    <citation type="journal article" date="2019" name="Nat. Med.">
        <title>A library of human gut bacterial isolates paired with longitudinal multiomics data enables mechanistic microbiome research.</title>
        <authorList>
            <person name="Poyet M."/>
            <person name="Groussin M."/>
            <person name="Gibbons S.M."/>
            <person name="Avila-Pacheco J."/>
            <person name="Jiang X."/>
            <person name="Kearney S.M."/>
            <person name="Perrotta A.R."/>
            <person name="Berdy B."/>
            <person name="Zhao S."/>
            <person name="Lieberman T.D."/>
            <person name="Swanson P.K."/>
            <person name="Smith M."/>
            <person name="Roesemann S."/>
            <person name="Alexander J.E."/>
            <person name="Rich S.A."/>
            <person name="Livny J."/>
            <person name="Vlamakis H."/>
            <person name="Clish C."/>
            <person name="Bullock K."/>
            <person name="Deik A."/>
            <person name="Scott J."/>
            <person name="Pierce K.A."/>
            <person name="Xavier R.J."/>
            <person name="Alm E.J."/>
        </authorList>
    </citation>
    <scope>NUCLEOTIDE SEQUENCE [LARGE SCALE GENOMIC DNA]</scope>
    <source>
        <strain evidence="2 3">BIOML-A4</strain>
    </source>
</reference>
<dbReference type="AlphaFoldDB" id="A0A6L8TBG6"/>
<comment type="caution">
    <text evidence="2">The sequence shown here is derived from an EMBL/GenBank/DDBJ whole genome shotgun (WGS) entry which is preliminary data.</text>
</comment>
<proteinExistence type="predicted"/>
<dbReference type="EMBL" id="WWVT01000005">
    <property type="protein sequence ID" value="MZL61459.1"/>
    <property type="molecule type" value="Genomic_DNA"/>
</dbReference>
<dbReference type="RefSeq" id="WP_161208871.1">
    <property type="nucleotide sequence ID" value="NZ_WWVT01000005.1"/>
</dbReference>
<gene>
    <name evidence="2" type="ORF">GT694_05215</name>
</gene>
<protein>
    <submittedName>
        <fullName evidence="2">Transposase</fullName>
    </submittedName>
</protein>
<organism evidence="2 3">
    <name type="scientific">Blautia massiliensis</name>
    <name type="common">ex Durand et al. 2017</name>
    <dbReference type="NCBI Taxonomy" id="1737424"/>
    <lineage>
        <taxon>Bacteria</taxon>
        <taxon>Bacillati</taxon>
        <taxon>Bacillota</taxon>
        <taxon>Clostridia</taxon>
        <taxon>Lachnospirales</taxon>
        <taxon>Lachnospiraceae</taxon>
        <taxon>Blautia</taxon>
    </lineage>
</organism>